<dbReference type="InterPro" id="IPR001453">
    <property type="entry name" value="MoaB/Mog_dom"/>
</dbReference>
<dbReference type="CDD" id="cd00885">
    <property type="entry name" value="cinA"/>
    <property type="match status" value="1"/>
</dbReference>
<comment type="caution">
    <text evidence="3">The sequence shown here is derived from an EMBL/GenBank/DDBJ whole genome shotgun (WGS) entry which is preliminary data.</text>
</comment>
<comment type="similarity">
    <text evidence="1">Belongs to the CinA family.</text>
</comment>
<dbReference type="Gene3D" id="3.90.950.20">
    <property type="entry name" value="CinA-like"/>
    <property type="match status" value="1"/>
</dbReference>
<dbReference type="PIRSF" id="PIRSF006728">
    <property type="entry name" value="CinA"/>
    <property type="match status" value="1"/>
</dbReference>
<dbReference type="SUPFAM" id="SSF142433">
    <property type="entry name" value="CinA-like"/>
    <property type="match status" value="1"/>
</dbReference>
<proteinExistence type="inferred from homology"/>
<dbReference type="Pfam" id="PF00994">
    <property type="entry name" value="MoCF_biosynth"/>
    <property type="match status" value="1"/>
</dbReference>
<dbReference type="NCBIfam" id="TIGR00200">
    <property type="entry name" value="cinA_nterm"/>
    <property type="match status" value="1"/>
</dbReference>
<sequence>MIKAEIITIGDEILYGQITDTNTQWISAELDKIGIRTVRKSSVGDSEEAILEIFEESSKRADLVIVTGGLGPTKDDITKKTFCKYFNSELAVHQEALADLTEFFRKRGREVTGLNVGQAELPTNATFIRNTMGTAAGMWFEQNGIVYISMPGVPFEMKGMMTLTLLPKLQEYFKTPVIFHKVIRTIGIGESFLAEIIEPWEDALPENIKLAYLPSMGNVKLRLTGFGEDLATIEADVEEQFQKVLPTIQEFVYGFGNDEIEEVLGKILTEKKQTVSVAESCTGGYLAHQFTKVSGSSAYFMGGIVSYDNAVKINQLGVNAETLNTFGAVSEETIVEMAQNVRQLLGTTYGLATSGIAGPNGGTPEKPVGTVWIAIATENETITRKLTLGGFREQNIHMTTINILNLLRKLCL</sequence>
<dbReference type="InterPro" id="IPR041424">
    <property type="entry name" value="CinA_KH"/>
</dbReference>
<dbReference type="Pfam" id="PF18146">
    <property type="entry name" value="CinA_KH"/>
    <property type="match status" value="1"/>
</dbReference>
<evidence type="ECO:0000313" key="4">
    <source>
        <dbReference type="Proteomes" id="UP000245489"/>
    </source>
</evidence>
<dbReference type="Gene3D" id="3.40.980.10">
    <property type="entry name" value="MoaB/Mog-like domain"/>
    <property type="match status" value="1"/>
</dbReference>
<dbReference type="NCBIfam" id="TIGR00177">
    <property type="entry name" value="molyb_syn"/>
    <property type="match status" value="1"/>
</dbReference>
<evidence type="ECO:0000256" key="1">
    <source>
        <dbReference type="HAMAP-Rule" id="MF_00226"/>
    </source>
</evidence>
<dbReference type="PANTHER" id="PTHR13939">
    <property type="entry name" value="NICOTINAMIDE-NUCLEOTIDE AMIDOHYDROLASE PNCC"/>
    <property type="match status" value="1"/>
</dbReference>
<dbReference type="InterPro" id="IPR008135">
    <property type="entry name" value="Competence-induced_CinA"/>
</dbReference>
<evidence type="ECO:0000313" key="3">
    <source>
        <dbReference type="EMBL" id="PWK20233.1"/>
    </source>
</evidence>
<dbReference type="Pfam" id="PF02464">
    <property type="entry name" value="CinA"/>
    <property type="match status" value="1"/>
</dbReference>
<reference evidence="3 4" key="1">
    <citation type="submission" date="2018-05" db="EMBL/GenBank/DDBJ databases">
        <title>Genomic Encyclopedia of Archaeal and Bacterial Type Strains, Phase II (KMG-II): from individual species to whole genera.</title>
        <authorList>
            <person name="Goeker M."/>
        </authorList>
    </citation>
    <scope>NUCLEOTIDE SEQUENCE [LARGE SCALE GENOMIC DNA]</scope>
    <source>
        <strain evidence="3 4">DSM 22214</strain>
    </source>
</reference>
<dbReference type="EMBL" id="QGGO01000025">
    <property type="protein sequence ID" value="PWK20233.1"/>
    <property type="molecule type" value="Genomic_DNA"/>
</dbReference>
<dbReference type="OrthoDB" id="9801454at2"/>
<dbReference type="RefSeq" id="WP_109744514.1">
    <property type="nucleotide sequence ID" value="NZ_QGGO01000025.1"/>
</dbReference>
<evidence type="ECO:0000259" key="2">
    <source>
        <dbReference type="SMART" id="SM00852"/>
    </source>
</evidence>
<accession>A0A316DUI8</accession>
<dbReference type="NCBIfam" id="NF001813">
    <property type="entry name" value="PRK00549.1"/>
    <property type="match status" value="1"/>
</dbReference>
<dbReference type="InterPro" id="IPR036425">
    <property type="entry name" value="MoaB/Mog-like_dom_sf"/>
</dbReference>
<name>A0A316DUI8_9BACT</name>
<keyword evidence="4" id="KW-1185">Reference proteome</keyword>
<feature type="domain" description="MoaB/Mog" evidence="2">
    <location>
        <begin position="5"/>
        <end position="172"/>
    </location>
</feature>
<dbReference type="InterPro" id="IPR050101">
    <property type="entry name" value="CinA"/>
</dbReference>
<gene>
    <name evidence="3" type="ORF">LV89_03773</name>
</gene>
<dbReference type="HAMAP" id="MF_00226_B">
    <property type="entry name" value="CinA_B"/>
    <property type="match status" value="1"/>
</dbReference>
<dbReference type="SMART" id="SM00852">
    <property type="entry name" value="MoCF_biosynth"/>
    <property type="match status" value="1"/>
</dbReference>
<dbReference type="InterPro" id="IPR008136">
    <property type="entry name" value="CinA_C"/>
</dbReference>
<dbReference type="Gene3D" id="3.30.70.2860">
    <property type="match status" value="1"/>
</dbReference>
<dbReference type="SUPFAM" id="SSF53218">
    <property type="entry name" value="Molybdenum cofactor biosynthesis proteins"/>
    <property type="match status" value="1"/>
</dbReference>
<dbReference type="PANTHER" id="PTHR13939:SF0">
    <property type="entry name" value="NMN AMIDOHYDROLASE-LIKE PROTEIN YFAY"/>
    <property type="match status" value="1"/>
</dbReference>
<dbReference type="NCBIfam" id="TIGR00199">
    <property type="entry name" value="PncC_domain"/>
    <property type="match status" value="1"/>
</dbReference>
<dbReference type="Proteomes" id="UP000245489">
    <property type="component" value="Unassembled WGS sequence"/>
</dbReference>
<dbReference type="InterPro" id="IPR036653">
    <property type="entry name" value="CinA-like_C"/>
</dbReference>
<protein>
    <recommendedName>
        <fullName evidence="1">CinA-like protein</fullName>
    </recommendedName>
</protein>
<organism evidence="3 4">
    <name type="scientific">Arcicella aurantiaca</name>
    <dbReference type="NCBI Taxonomy" id="591202"/>
    <lineage>
        <taxon>Bacteria</taxon>
        <taxon>Pseudomonadati</taxon>
        <taxon>Bacteroidota</taxon>
        <taxon>Cytophagia</taxon>
        <taxon>Cytophagales</taxon>
        <taxon>Flectobacillaceae</taxon>
        <taxon>Arcicella</taxon>
    </lineage>
</organism>
<dbReference type="AlphaFoldDB" id="A0A316DUI8"/>